<keyword evidence="4 5" id="KW-0472">Membrane</keyword>
<dbReference type="Gene3D" id="1.20.1070.10">
    <property type="entry name" value="Rhodopsin 7-helix transmembrane proteins"/>
    <property type="match status" value="1"/>
</dbReference>
<dbReference type="GO" id="GO:0007166">
    <property type="term" value="P:cell surface receptor signaling pathway"/>
    <property type="evidence" value="ECO:0007669"/>
    <property type="project" value="InterPro"/>
</dbReference>
<evidence type="ECO:0000313" key="8">
    <source>
        <dbReference type="Proteomes" id="UP001321473"/>
    </source>
</evidence>
<dbReference type="PRINTS" id="PR00249">
    <property type="entry name" value="GPCRSECRETIN"/>
</dbReference>
<feature type="transmembrane region" description="Helical" evidence="5">
    <location>
        <begin position="76"/>
        <end position="97"/>
    </location>
</feature>
<evidence type="ECO:0000256" key="3">
    <source>
        <dbReference type="ARBA" id="ARBA00022989"/>
    </source>
</evidence>
<evidence type="ECO:0000256" key="1">
    <source>
        <dbReference type="ARBA" id="ARBA00004141"/>
    </source>
</evidence>
<dbReference type="PROSITE" id="PS50261">
    <property type="entry name" value="G_PROTEIN_RECEP_F2_4"/>
    <property type="match status" value="1"/>
</dbReference>
<dbReference type="Pfam" id="PF00002">
    <property type="entry name" value="7tm_2"/>
    <property type="match status" value="1"/>
</dbReference>
<organism evidence="7 8">
    <name type="scientific">Amblyomma americanum</name>
    <name type="common">Lone star tick</name>
    <dbReference type="NCBI Taxonomy" id="6943"/>
    <lineage>
        <taxon>Eukaryota</taxon>
        <taxon>Metazoa</taxon>
        <taxon>Ecdysozoa</taxon>
        <taxon>Arthropoda</taxon>
        <taxon>Chelicerata</taxon>
        <taxon>Arachnida</taxon>
        <taxon>Acari</taxon>
        <taxon>Parasitiformes</taxon>
        <taxon>Ixodida</taxon>
        <taxon>Ixodoidea</taxon>
        <taxon>Ixodidae</taxon>
        <taxon>Amblyomminae</taxon>
        <taxon>Amblyomma</taxon>
    </lineage>
</organism>
<keyword evidence="3 5" id="KW-1133">Transmembrane helix</keyword>
<evidence type="ECO:0000259" key="6">
    <source>
        <dbReference type="PROSITE" id="PS50261"/>
    </source>
</evidence>
<evidence type="ECO:0000256" key="4">
    <source>
        <dbReference type="ARBA" id="ARBA00023136"/>
    </source>
</evidence>
<feature type="transmembrane region" description="Helical" evidence="5">
    <location>
        <begin position="48"/>
        <end position="69"/>
    </location>
</feature>
<accession>A0AAQ4D3R0</accession>
<protein>
    <recommendedName>
        <fullName evidence="6">G-protein coupled receptors family 2 profile 2 domain-containing protein</fullName>
    </recommendedName>
</protein>
<keyword evidence="8" id="KW-1185">Reference proteome</keyword>
<feature type="non-terminal residue" evidence="7">
    <location>
        <position position="170"/>
    </location>
</feature>
<dbReference type="PANTHER" id="PTHR12011:SF347">
    <property type="entry name" value="FI21270P1-RELATED"/>
    <property type="match status" value="1"/>
</dbReference>
<feature type="transmembrane region" description="Helical" evidence="5">
    <location>
        <begin position="117"/>
        <end position="138"/>
    </location>
</feature>
<gene>
    <name evidence="7" type="ORF">V5799_000198</name>
</gene>
<evidence type="ECO:0000256" key="2">
    <source>
        <dbReference type="ARBA" id="ARBA00022692"/>
    </source>
</evidence>
<dbReference type="InterPro" id="IPR000832">
    <property type="entry name" value="GPCR_2_secretin-like"/>
</dbReference>
<comment type="caution">
    <text evidence="7">The sequence shown here is derived from an EMBL/GenBank/DDBJ whole genome shotgun (WGS) entry which is preliminary data.</text>
</comment>
<dbReference type="GO" id="GO:0005886">
    <property type="term" value="C:plasma membrane"/>
    <property type="evidence" value="ECO:0007669"/>
    <property type="project" value="TreeGrafter"/>
</dbReference>
<dbReference type="GO" id="GO:0004930">
    <property type="term" value="F:G protein-coupled receptor activity"/>
    <property type="evidence" value="ECO:0007669"/>
    <property type="project" value="InterPro"/>
</dbReference>
<dbReference type="InterPro" id="IPR017981">
    <property type="entry name" value="GPCR_2-like_7TM"/>
</dbReference>
<reference evidence="7 8" key="1">
    <citation type="journal article" date="2023" name="Arcadia Sci">
        <title>De novo assembly of a long-read Amblyomma americanum tick genome.</title>
        <authorList>
            <person name="Chou S."/>
            <person name="Poskanzer K.E."/>
            <person name="Rollins M."/>
            <person name="Thuy-Boun P.S."/>
        </authorList>
    </citation>
    <scope>NUCLEOTIDE SEQUENCE [LARGE SCALE GENOMIC DNA]</scope>
    <source>
        <strain evidence="7">F_SG_1</strain>
        <tissue evidence="7">Salivary glands</tissue>
    </source>
</reference>
<comment type="subcellular location">
    <subcellularLocation>
        <location evidence="1">Membrane</location>
        <topology evidence="1">Multi-pass membrane protein</topology>
    </subcellularLocation>
</comment>
<sequence length="170" mass="19235">MEDKLDQASDSYQRQQVVEELMNEENVSDPQCVFWDFSKRSLESERTVIHKNLCLCLLIAEVVFVAGIAQTAQRALCGVVAGLLHYFFLAAFLWMFLEGFQLYVMLIEVFDSEKSRLGWYYALAYGVPAVIVTVAAGIDPTSYGTSRHCWLRADNYFILSFVGPVVAILL</sequence>
<name>A0AAQ4D3R0_AMBAM</name>
<keyword evidence="2 5" id="KW-0812">Transmembrane</keyword>
<evidence type="ECO:0000256" key="5">
    <source>
        <dbReference type="SAM" id="Phobius"/>
    </source>
</evidence>
<dbReference type="AlphaFoldDB" id="A0AAQ4D3R0"/>
<proteinExistence type="predicted"/>
<feature type="domain" description="G-protein coupled receptors family 2 profile 2" evidence="6">
    <location>
        <begin position="40"/>
        <end position="170"/>
    </location>
</feature>
<evidence type="ECO:0000313" key="7">
    <source>
        <dbReference type="EMBL" id="KAK8757100.1"/>
    </source>
</evidence>
<dbReference type="EMBL" id="JARKHS020035579">
    <property type="protein sequence ID" value="KAK8757100.1"/>
    <property type="molecule type" value="Genomic_DNA"/>
</dbReference>
<dbReference type="PANTHER" id="PTHR12011">
    <property type="entry name" value="ADHESION G-PROTEIN COUPLED RECEPTOR"/>
    <property type="match status" value="1"/>
</dbReference>
<dbReference type="Proteomes" id="UP001321473">
    <property type="component" value="Unassembled WGS sequence"/>
</dbReference>